<feature type="domain" description="HTH cro/C1-type" evidence="2">
    <location>
        <begin position="10"/>
        <end position="26"/>
    </location>
</feature>
<dbReference type="InterPro" id="IPR018392">
    <property type="entry name" value="LysM"/>
</dbReference>
<dbReference type="PANTHER" id="PTHR33734:SF34">
    <property type="entry name" value="SPOIVD-ASSOCIATED FACTOR A"/>
    <property type="match status" value="1"/>
</dbReference>
<dbReference type="STRING" id="1298598.JCM21714_1598"/>
<dbReference type="PANTHER" id="PTHR33734">
    <property type="entry name" value="LYSM DOMAIN-CONTAINING GPI-ANCHORED PROTEIN 2"/>
    <property type="match status" value="1"/>
</dbReference>
<dbReference type="Gene3D" id="3.10.350.10">
    <property type="entry name" value="LysM domain"/>
    <property type="match status" value="1"/>
</dbReference>
<dbReference type="CDD" id="cd00118">
    <property type="entry name" value="LysM"/>
    <property type="match status" value="1"/>
</dbReference>
<feature type="region of interest" description="Disordered" evidence="1">
    <location>
        <begin position="307"/>
        <end position="349"/>
    </location>
</feature>
<dbReference type="InterPro" id="IPR036779">
    <property type="entry name" value="LysM_dom_sf"/>
</dbReference>
<name>W4VGQ8_9BACI</name>
<feature type="compositionally biased region" description="Low complexity" evidence="1">
    <location>
        <begin position="318"/>
        <end position="333"/>
    </location>
</feature>
<dbReference type="PROSITE" id="PS50943">
    <property type="entry name" value="HTH_CROC1"/>
    <property type="match status" value="1"/>
</dbReference>
<evidence type="ECO:0000313" key="4">
    <source>
        <dbReference type="EMBL" id="GAE92590.1"/>
    </source>
</evidence>
<feature type="region of interest" description="Disordered" evidence="1">
    <location>
        <begin position="50"/>
        <end position="96"/>
    </location>
</feature>
<comment type="caution">
    <text evidence="4">The sequence shown here is derived from an EMBL/GenBank/DDBJ whole genome shotgun (WGS) entry which is preliminary data.</text>
</comment>
<organism evidence="4 5">
    <name type="scientific">Gracilibacillus boraciitolerans JCM 21714</name>
    <dbReference type="NCBI Taxonomy" id="1298598"/>
    <lineage>
        <taxon>Bacteria</taxon>
        <taxon>Bacillati</taxon>
        <taxon>Bacillota</taxon>
        <taxon>Bacilli</taxon>
        <taxon>Bacillales</taxon>
        <taxon>Bacillaceae</taxon>
        <taxon>Gracilibacillus</taxon>
    </lineage>
</organism>
<dbReference type="RefSeq" id="WP_052000422.1">
    <property type="nucleotide sequence ID" value="NZ_BAVS01000006.1"/>
</dbReference>
<dbReference type="SUPFAM" id="SSF54106">
    <property type="entry name" value="LysM domain"/>
    <property type="match status" value="1"/>
</dbReference>
<dbReference type="NCBIfam" id="TIGR02899">
    <property type="entry name" value="spore_safA"/>
    <property type="match status" value="1"/>
</dbReference>
<feature type="compositionally biased region" description="Low complexity" evidence="1">
    <location>
        <begin position="260"/>
        <end position="288"/>
    </location>
</feature>
<dbReference type="InterPro" id="IPR001387">
    <property type="entry name" value="Cro/C1-type_HTH"/>
</dbReference>
<evidence type="ECO:0000259" key="3">
    <source>
        <dbReference type="PROSITE" id="PS51782"/>
    </source>
</evidence>
<evidence type="ECO:0000256" key="1">
    <source>
        <dbReference type="SAM" id="MobiDB-lite"/>
    </source>
</evidence>
<accession>W4VGQ8</accession>
<reference evidence="4 5" key="1">
    <citation type="journal article" date="2014" name="Genome Announc.">
        <title>Draft Genome Sequence of the Boron-Tolerant and Moderately Halotolerant Bacterium Gracilibacillus boraciitolerans JCM 21714T.</title>
        <authorList>
            <person name="Ahmed I."/>
            <person name="Oshima K."/>
            <person name="Suda W."/>
            <person name="Kitamura K."/>
            <person name="Iida T."/>
            <person name="Ohmori Y."/>
            <person name="Fujiwara T."/>
            <person name="Hattori M."/>
            <person name="Ohkuma M."/>
        </authorList>
    </citation>
    <scope>NUCLEOTIDE SEQUENCE [LARGE SCALE GENOMIC DNA]</scope>
    <source>
        <strain evidence="4 5">JCM 21714</strain>
    </source>
</reference>
<dbReference type="InterPro" id="IPR014248">
    <property type="entry name" value="Spore_coat_assembly_SafA"/>
</dbReference>
<feature type="domain" description="LysM" evidence="3">
    <location>
        <begin position="2"/>
        <end position="47"/>
    </location>
</feature>
<protein>
    <submittedName>
        <fullName evidence="4">YRBA protein</fullName>
    </submittedName>
</protein>
<dbReference type="PROSITE" id="PS51782">
    <property type="entry name" value="LYSM"/>
    <property type="match status" value="1"/>
</dbReference>
<evidence type="ECO:0000313" key="5">
    <source>
        <dbReference type="Proteomes" id="UP000019102"/>
    </source>
</evidence>
<feature type="region of interest" description="Disordered" evidence="1">
    <location>
        <begin position="258"/>
        <end position="288"/>
    </location>
</feature>
<proteinExistence type="predicted"/>
<dbReference type="Proteomes" id="UP000019102">
    <property type="component" value="Unassembled WGS sequence"/>
</dbReference>
<dbReference type="AlphaFoldDB" id="W4VGQ8"/>
<dbReference type="SMART" id="SM00257">
    <property type="entry name" value="LysM"/>
    <property type="match status" value="1"/>
</dbReference>
<gene>
    <name evidence="4" type="ORF">JCM21714_1598</name>
</gene>
<sequence length="349" mass="39226">MKIHVVQKDETLWKIAQKYGVSLDEVIKANSQISNPDMIMPGMKIKIPTASDNKKQQVSPGNKKQQQVAPSTDKKDKQELKPQNQILPSIEEDEEKKWEPLKKEMPALPIHFNKQQPAPQPVPSQTSQDLKWTQLTNNFETNIHPMQMMEEENEVKGVQEPMKPQPMPQYMQQPVQQMPMQAPCYSHDGIPYGFGYGQMGQMPSQPYSGGFQQQGMGAASYPQQMQQPSSQNWNQGQMSPMPYQHGQFGGQPMPWGGTSQMPQQQGFPAPQPQQMMPQSMPNQPSMVQQMPGEPMIPQPGMPNYPLMPLPYGMQDQSPQQMPFQPFGPGQQMPYGPSNKGDCGCGGSRE</sequence>
<evidence type="ECO:0000259" key="2">
    <source>
        <dbReference type="PROSITE" id="PS50943"/>
    </source>
</evidence>
<dbReference type="EMBL" id="BAVS01000006">
    <property type="protein sequence ID" value="GAE92590.1"/>
    <property type="molecule type" value="Genomic_DNA"/>
</dbReference>
<dbReference type="eggNOG" id="COG1388">
    <property type="taxonomic scope" value="Bacteria"/>
</dbReference>
<feature type="compositionally biased region" description="Polar residues" evidence="1">
    <location>
        <begin position="56"/>
        <end position="70"/>
    </location>
</feature>
<dbReference type="GO" id="GO:0008932">
    <property type="term" value="F:lytic endotransglycosylase activity"/>
    <property type="evidence" value="ECO:0007669"/>
    <property type="project" value="TreeGrafter"/>
</dbReference>
<dbReference type="Pfam" id="PF01476">
    <property type="entry name" value="LysM"/>
    <property type="match status" value="1"/>
</dbReference>
<keyword evidence="5" id="KW-1185">Reference proteome</keyword>